<dbReference type="AlphaFoldDB" id="A0A0F9J0B4"/>
<accession>A0A0F9J0B4</accession>
<name>A0A0F9J0B4_9ZZZZ</name>
<evidence type="ECO:0000313" key="2">
    <source>
        <dbReference type="EMBL" id="KKL99330.1"/>
    </source>
</evidence>
<dbReference type="Gene3D" id="3.40.190.10">
    <property type="entry name" value="Periplasmic binding protein-like II"/>
    <property type="match status" value="1"/>
</dbReference>
<feature type="non-terminal residue" evidence="2">
    <location>
        <position position="1"/>
    </location>
</feature>
<dbReference type="GO" id="GO:0000105">
    <property type="term" value="P:L-histidine biosynthetic process"/>
    <property type="evidence" value="ECO:0007669"/>
    <property type="project" value="InterPro"/>
</dbReference>
<organism evidence="2">
    <name type="scientific">marine sediment metagenome</name>
    <dbReference type="NCBI Taxonomy" id="412755"/>
    <lineage>
        <taxon>unclassified sequences</taxon>
        <taxon>metagenomes</taxon>
        <taxon>ecological metagenomes</taxon>
    </lineage>
</organism>
<comment type="caution">
    <text evidence="2">The sequence shown here is derived from an EMBL/GenBank/DDBJ whole genome shotgun (WGS) entry which is preliminary data.</text>
</comment>
<dbReference type="Pfam" id="PF01634">
    <property type="entry name" value="HisG"/>
    <property type="match status" value="1"/>
</dbReference>
<gene>
    <name evidence="2" type="ORF">LCGC14_1815530</name>
</gene>
<feature type="domain" description="ATP phosphoribosyltransferase catalytic" evidence="1">
    <location>
        <begin position="1"/>
        <end position="53"/>
    </location>
</feature>
<protein>
    <recommendedName>
        <fullName evidence="1">ATP phosphoribosyltransferase catalytic domain-containing protein</fullName>
    </recommendedName>
</protein>
<reference evidence="2" key="1">
    <citation type="journal article" date="2015" name="Nature">
        <title>Complex archaea that bridge the gap between prokaryotes and eukaryotes.</title>
        <authorList>
            <person name="Spang A."/>
            <person name="Saw J.H."/>
            <person name="Jorgensen S.L."/>
            <person name="Zaremba-Niedzwiedzka K."/>
            <person name="Martijn J."/>
            <person name="Lind A.E."/>
            <person name="van Eijk R."/>
            <person name="Schleper C."/>
            <person name="Guy L."/>
            <person name="Ettema T.J."/>
        </authorList>
    </citation>
    <scope>NUCLEOTIDE SEQUENCE</scope>
</reference>
<dbReference type="GO" id="GO:0005737">
    <property type="term" value="C:cytoplasm"/>
    <property type="evidence" value="ECO:0007669"/>
    <property type="project" value="InterPro"/>
</dbReference>
<dbReference type="GO" id="GO:0003879">
    <property type="term" value="F:ATP phosphoribosyltransferase activity"/>
    <property type="evidence" value="ECO:0007669"/>
    <property type="project" value="InterPro"/>
</dbReference>
<evidence type="ECO:0000259" key="1">
    <source>
        <dbReference type="Pfam" id="PF01634"/>
    </source>
</evidence>
<dbReference type="EMBL" id="LAZR01017703">
    <property type="protein sequence ID" value="KKL99330.1"/>
    <property type="molecule type" value="Genomic_DNA"/>
</dbReference>
<proteinExistence type="predicted"/>
<sequence length="54" mass="6168">DVIIDLMTTGKTLAENKLKVVDEILKCSARLIANSVSARLKYDEIQYFIKRLKV</sequence>
<dbReference type="SUPFAM" id="SSF53850">
    <property type="entry name" value="Periplasmic binding protein-like II"/>
    <property type="match status" value="1"/>
</dbReference>
<dbReference type="InterPro" id="IPR013820">
    <property type="entry name" value="ATP_PRibTrfase_cat"/>
</dbReference>